<accession>A0A202E970</accession>
<keyword evidence="2" id="KW-1185">Reference proteome</keyword>
<name>A0A202E970_9EURY</name>
<evidence type="ECO:0000313" key="2">
    <source>
        <dbReference type="Proteomes" id="UP000196084"/>
    </source>
</evidence>
<evidence type="ECO:0000313" key="1">
    <source>
        <dbReference type="EMBL" id="OVE84815.1"/>
    </source>
</evidence>
<proteinExistence type="predicted"/>
<sequence length="270" mass="29516">MPSRSGDEEGAAYRNWLYDPSDYIDEEMRSEMWFESPTELVAAEEYLHDRVRGEYVNGWLNRGPDMATVEWAMFYADQLVNAPSVQAYGGSFDASTARETTATHGGSVDDAESLGSVNGYELVAYDEDRYGLYKDGEAVNVGFASEDVVRDLVAERAESPLDRAEGVEQLIDCIGFGTTASLNVQTGDDLEFTGSGVGYTVDGETTAVRFAHLNGEMSLDQLRELGDDSDALSSVTVDEDGPVRWLEGTVDTDRTALDGTMFHVGEAPFE</sequence>
<dbReference type="EMBL" id="MWPH01000002">
    <property type="protein sequence ID" value="OVE84815.1"/>
    <property type="molecule type" value="Genomic_DNA"/>
</dbReference>
<gene>
    <name evidence="1" type="ORF">B2G88_10580</name>
</gene>
<protein>
    <submittedName>
        <fullName evidence="1">Uncharacterized protein</fullName>
    </submittedName>
</protein>
<dbReference type="AlphaFoldDB" id="A0A202E970"/>
<comment type="caution">
    <text evidence="1">The sequence shown here is derived from an EMBL/GenBank/DDBJ whole genome shotgun (WGS) entry which is preliminary data.</text>
</comment>
<reference evidence="1 2" key="1">
    <citation type="submission" date="2017-02" db="EMBL/GenBank/DDBJ databases">
        <title>Natronthermophilus aegyptiacus gen. nov.,sp. nov., an aerobic, extremely halophilic alkalithermophilic archaeon isolated from the athalassohaline Wadi An Natrun, Egypt.</title>
        <authorList>
            <person name="Zhao B."/>
        </authorList>
    </citation>
    <scope>NUCLEOTIDE SEQUENCE [LARGE SCALE GENOMIC DNA]</scope>
    <source>
        <strain evidence="1 2">CGMCC 1.3597</strain>
    </source>
</reference>
<organism evidence="1 2">
    <name type="scientific">Natronolimnobius baerhuensis</name>
    <dbReference type="NCBI Taxonomy" id="253108"/>
    <lineage>
        <taxon>Archaea</taxon>
        <taxon>Methanobacteriati</taxon>
        <taxon>Methanobacteriota</taxon>
        <taxon>Stenosarchaea group</taxon>
        <taxon>Halobacteria</taxon>
        <taxon>Halobacteriales</taxon>
        <taxon>Natrialbaceae</taxon>
        <taxon>Natronolimnobius</taxon>
    </lineage>
</organism>
<dbReference type="Proteomes" id="UP000196084">
    <property type="component" value="Unassembled WGS sequence"/>
</dbReference>